<feature type="region of interest" description="Disordered" evidence="1">
    <location>
        <begin position="572"/>
        <end position="596"/>
    </location>
</feature>
<dbReference type="GO" id="GO:0003779">
    <property type="term" value="F:actin binding"/>
    <property type="evidence" value="ECO:0007669"/>
    <property type="project" value="InterPro"/>
</dbReference>
<organism evidence="3 4">
    <name type="scientific">Ceriporiopsis subvermispora (strain B)</name>
    <name type="common">White-rot fungus</name>
    <name type="synonym">Gelatoporia subvermispora</name>
    <dbReference type="NCBI Taxonomy" id="914234"/>
    <lineage>
        <taxon>Eukaryota</taxon>
        <taxon>Fungi</taxon>
        <taxon>Dikarya</taxon>
        <taxon>Basidiomycota</taxon>
        <taxon>Agaricomycotina</taxon>
        <taxon>Agaricomycetes</taxon>
        <taxon>Polyporales</taxon>
        <taxon>Gelatoporiaceae</taxon>
        <taxon>Gelatoporia</taxon>
    </lineage>
</organism>
<dbReference type="HOGENOM" id="CLU_026458_0_0_1"/>
<evidence type="ECO:0000256" key="1">
    <source>
        <dbReference type="SAM" id="MobiDB-lite"/>
    </source>
</evidence>
<evidence type="ECO:0000259" key="2">
    <source>
        <dbReference type="SMART" id="SM01140"/>
    </source>
</evidence>
<dbReference type="Proteomes" id="UP000016930">
    <property type="component" value="Unassembled WGS sequence"/>
</dbReference>
<dbReference type="AlphaFoldDB" id="M2R514"/>
<gene>
    <name evidence="3" type="ORF">CERSUDRAFT_159344</name>
</gene>
<dbReference type="GO" id="GO:0031267">
    <property type="term" value="F:small GTPase binding"/>
    <property type="evidence" value="ECO:0007669"/>
    <property type="project" value="InterPro"/>
</dbReference>
<feature type="region of interest" description="Disordered" evidence="1">
    <location>
        <begin position="1"/>
        <end position="58"/>
    </location>
</feature>
<dbReference type="OrthoDB" id="2155261at2759"/>
<dbReference type="GO" id="GO:0030036">
    <property type="term" value="P:actin cytoskeleton organization"/>
    <property type="evidence" value="ECO:0007669"/>
    <property type="project" value="InterPro"/>
</dbReference>
<dbReference type="Gene3D" id="1.25.10.10">
    <property type="entry name" value="Leucine-rich Repeat Variant"/>
    <property type="match status" value="1"/>
</dbReference>
<sequence>MFKSILPSRRVPSADFQMLTNPPFSEPNGKENCYPHLTSAANERYRTEKQKKSKGKDMPMEGVVTTEAFDRLLDDLQIPSTLRPKLAGMDATVKAAMLKSSQVLATSKPPTLSPRGVRRARSTDSLQSQTRHSREQSELMDGSKGLPSFMTTGYARGTSFNFASQANLLESEAVPPLPKPVKEKRSKTAGKPEKWCKILESSSSIRLEVETVKKLRLLLRNEAASWTEEFLLHGGYDALLARLKEILGVEWREEQHDDQILHELLRCFKALSTSAVGCAALRSRCPTPYSELVTLLYSDKKPGEVGTRQLVVELLLVLFELYPPSALPSAGSPIFSTVSRTHARTQSVPWERSLRSPVQSSLVTLPAPYDTLFAFVRSLLLTPAPPKAEQTGIPVEPHEFIEELHRPRVFKTYMQELSDLCRDYFWVFCHPSNTVWNLDETDENKVEKPRAPGGMTGGVEFEAMGYMTTHFRFLNAVSTAAQDLNLPNDHEHSAYRFHSDMFLSGMERVLLVARKASVTYYPTLHLEIARYVSAVGRAGFELPWSLSRIIGSPPSNMRNAVVGRAQVQNLGKSSLPVTGSAPASPMKRQREGTAAGTYASGLPAVRNVTPMFH</sequence>
<evidence type="ECO:0000313" key="4">
    <source>
        <dbReference type="Proteomes" id="UP000016930"/>
    </source>
</evidence>
<proteinExistence type="predicted"/>
<dbReference type="Pfam" id="PF06371">
    <property type="entry name" value="Drf_GBD"/>
    <property type="match status" value="1"/>
</dbReference>
<protein>
    <recommendedName>
        <fullName evidence="2">Formin GTPase-binding domain-containing protein</fullName>
    </recommendedName>
</protein>
<reference evidence="3 4" key="1">
    <citation type="journal article" date="2012" name="Proc. Natl. Acad. Sci. U.S.A.">
        <title>Comparative genomics of Ceriporiopsis subvermispora and Phanerochaete chrysosporium provide insight into selective ligninolysis.</title>
        <authorList>
            <person name="Fernandez-Fueyo E."/>
            <person name="Ruiz-Duenas F.J."/>
            <person name="Ferreira P."/>
            <person name="Floudas D."/>
            <person name="Hibbett D.S."/>
            <person name="Canessa P."/>
            <person name="Larrondo L.F."/>
            <person name="James T.Y."/>
            <person name="Seelenfreund D."/>
            <person name="Lobos S."/>
            <person name="Polanco R."/>
            <person name="Tello M."/>
            <person name="Honda Y."/>
            <person name="Watanabe T."/>
            <person name="Watanabe T."/>
            <person name="Ryu J.S."/>
            <person name="Kubicek C.P."/>
            <person name="Schmoll M."/>
            <person name="Gaskell J."/>
            <person name="Hammel K.E."/>
            <person name="St John F.J."/>
            <person name="Vanden Wymelenberg A."/>
            <person name="Sabat G."/>
            <person name="Splinter BonDurant S."/>
            <person name="Syed K."/>
            <person name="Yadav J.S."/>
            <person name="Doddapaneni H."/>
            <person name="Subramanian V."/>
            <person name="Lavin J.L."/>
            <person name="Oguiza J.A."/>
            <person name="Perez G."/>
            <person name="Pisabarro A.G."/>
            <person name="Ramirez L."/>
            <person name="Santoyo F."/>
            <person name="Master E."/>
            <person name="Coutinho P.M."/>
            <person name="Henrissat B."/>
            <person name="Lombard V."/>
            <person name="Magnuson J.K."/>
            <person name="Kuees U."/>
            <person name="Hori C."/>
            <person name="Igarashi K."/>
            <person name="Samejima M."/>
            <person name="Held B.W."/>
            <person name="Barry K.W."/>
            <person name="LaButti K.M."/>
            <person name="Lapidus A."/>
            <person name="Lindquist E.A."/>
            <person name="Lucas S.M."/>
            <person name="Riley R."/>
            <person name="Salamov A.A."/>
            <person name="Hoffmeister D."/>
            <person name="Schwenk D."/>
            <person name="Hadar Y."/>
            <person name="Yarden O."/>
            <person name="de Vries R.P."/>
            <person name="Wiebenga A."/>
            <person name="Stenlid J."/>
            <person name="Eastwood D."/>
            <person name="Grigoriev I.V."/>
            <person name="Berka R.M."/>
            <person name="Blanchette R.A."/>
            <person name="Kersten P."/>
            <person name="Martinez A.T."/>
            <person name="Vicuna R."/>
            <person name="Cullen D."/>
        </authorList>
    </citation>
    <scope>NUCLEOTIDE SEQUENCE [LARGE SCALE GENOMIC DNA]</scope>
    <source>
        <strain evidence="3 4">B</strain>
    </source>
</reference>
<dbReference type="EMBL" id="KB445804">
    <property type="protein sequence ID" value="EMD33981.1"/>
    <property type="molecule type" value="Genomic_DNA"/>
</dbReference>
<dbReference type="SMART" id="SM01140">
    <property type="entry name" value="Drf_GBD"/>
    <property type="match status" value="1"/>
</dbReference>
<keyword evidence="4" id="KW-1185">Reference proteome</keyword>
<feature type="compositionally biased region" description="Basic and acidic residues" evidence="1">
    <location>
        <begin position="43"/>
        <end position="58"/>
    </location>
</feature>
<evidence type="ECO:0000313" key="3">
    <source>
        <dbReference type="EMBL" id="EMD33981.1"/>
    </source>
</evidence>
<dbReference type="InterPro" id="IPR010473">
    <property type="entry name" value="GTPase-bd"/>
</dbReference>
<dbReference type="InterPro" id="IPR011989">
    <property type="entry name" value="ARM-like"/>
</dbReference>
<name>M2R514_CERS8</name>
<dbReference type="InterPro" id="IPR016024">
    <property type="entry name" value="ARM-type_fold"/>
</dbReference>
<feature type="domain" description="Formin GTPase-binding" evidence="2">
    <location>
        <begin position="56"/>
        <end position="320"/>
    </location>
</feature>
<dbReference type="SUPFAM" id="SSF48371">
    <property type="entry name" value="ARM repeat"/>
    <property type="match status" value="1"/>
</dbReference>
<feature type="region of interest" description="Disordered" evidence="1">
    <location>
        <begin position="102"/>
        <end position="145"/>
    </location>
</feature>
<accession>M2R514</accession>